<proteinExistence type="predicted"/>
<organism evidence="3 4">
    <name type="scientific">Parathermosynechococcus lividus PCC 6715</name>
    <dbReference type="NCBI Taxonomy" id="1917166"/>
    <lineage>
        <taxon>Bacteria</taxon>
        <taxon>Bacillati</taxon>
        <taxon>Cyanobacteriota</taxon>
        <taxon>Cyanophyceae</taxon>
        <taxon>Acaryochloridales</taxon>
        <taxon>Thermosynechococcaceae</taxon>
        <taxon>Parathermosynechococcus</taxon>
    </lineage>
</organism>
<name>A0A2D2Q1Q0_PARLV</name>
<protein>
    <submittedName>
        <fullName evidence="3">AbrB family transcriptional regulator</fullName>
    </submittedName>
</protein>
<dbReference type="PROSITE" id="PS51740">
    <property type="entry name" value="SPOVT_ABRB"/>
    <property type="match status" value="1"/>
</dbReference>
<keyword evidence="1" id="KW-0238">DNA-binding</keyword>
<evidence type="ECO:0000313" key="4">
    <source>
        <dbReference type="Proteomes" id="UP000231057"/>
    </source>
</evidence>
<dbReference type="InterPro" id="IPR027360">
    <property type="entry name" value="AbrB-like"/>
</dbReference>
<dbReference type="KEGG" id="slw:BRW62_06260"/>
<keyword evidence="4" id="KW-1185">Reference proteome</keyword>
<evidence type="ECO:0000313" key="3">
    <source>
        <dbReference type="EMBL" id="ATS18418.1"/>
    </source>
</evidence>
<dbReference type="GO" id="GO:0000976">
    <property type="term" value="F:transcription cis-regulatory region binding"/>
    <property type="evidence" value="ECO:0007669"/>
    <property type="project" value="TreeGrafter"/>
</dbReference>
<dbReference type="EMBL" id="CP018092">
    <property type="protein sequence ID" value="ATS18418.1"/>
    <property type="molecule type" value="Genomic_DNA"/>
</dbReference>
<gene>
    <name evidence="3" type="ORF">BRW62_06260</name>
</gene>
<accession>A0A2D2Q1Q0</accession>
<dbReference type="RefSeq" id="WP_099798764.1">
    <property type="nucleotide sequence ID" value="NZ_CP018092.1"/>
</dbReference>
<dbReference type="Pfam" id="PF14250">
    <property type="entry name" value="AbrB-like"/>
    <property type="match status" value="1"/>
</dbReference>
<dbReference type="Proteomes" id="UP000231057">
    <property type="component" value="Chromosome"/>
</dbReference>
<dbReference type="AlphaFoldDB" id="A0A2D2Q1Q0"/>
<dbReference type="PANTHER" id="PTHR42182:SF1">
    <property type="entry name" value="SLL0359 PROTEIN"/>
    <property type="match status" value="1"/>
</dbReference>
<dbReference type="PANTHER" id="PTHR42182">
    <property type="entry name" value="SLL0359 PROTEIN"/>
    <property type="match status" value="1"/>
</dbReference>
<dbReference type="GO" id="GO:0001217">
    <property type="term" value="F:DNA-binding transcription repressor activity"/>
    <property type="evidence" value="ECO:0007669"/>
    <property type="project" value="TreeGrafter"/>
</dbReference>
<evidence type="ECO:0000259" key="2">
    <source>
        <dbReference type="PROSITE" id="PS51740"/>
    </source>
</evidence>
<dbReference type="InterPro" id="IPR007159">
    <property type="entry name" value="SpoVT-AbrB_dom"/>
</dbReference>
<dbReference type="SUPFAM" id="SSF89447">
    <property type="entry name" value="AbrB/MazE/MraZ-like"/>
    <property type="match status" value="1"/>
</dbReference>
<reference evidence="4" key="2">
    <citation type="journal article" date="2022" name="Front. Microbiol.">
        <title>Comparative Genomic Analysis Revealed Distinct Molecular Components and Organization of CO2-Concentrating Mechanism in Thermophilic Cyanobacteria.</title>
        <authorList>
            <person name="Tang J."/>
            <person name="Zhou H."/>
            <person name="Yao D."/>
            <person name="Riaz S."/>
            <person name="You D."/>
            <person name="Klepacz-Smolka A."/>
            <person name="Daroch M."/>
        </authorList>
    </citation>
    <scope>NUCLEOTIDE SEQUENCE [LARGE SCALE GENOMIC DNA]</scope>
    <source>
        <strain evidence="4">PCC 6715</strain>
    </source>
</reference>
<sequence>MEKPKPLTGKALLQRLNEIGYVTRKEAARLCGYYRITASGEVKTDLSKFYSAILQARGLELEPQKGADHRDGRGRSPSYRVTVHQNGQIVIGAAYTKAMNLKPGDTFLIKRGYKHIHLYQLEDAALDGVKPDTANPER</sequence>
<dbReference type="GO" id="GO:0032993">
    <property type="term" value="C:protein-DNA complex"/>
    <property type="evidence" value="ECO:0007669"/>
    <property type="project" value="TreeGrafter"/>
</dbReference>
<feature type="domain" description="SpoVT-AbrB" evidence="2">
    <location>
        <begin position="78"/>
        <end position="123"/>
    </location>
</feature>
<dbReference type="OrthoDB" id="512458at2"/>
<reference evidence="3 4" key="1">
    <citation type="submission" date="2016-11" db="EMBL/GenBank/DDBJ databases">
        <title>Complete genome sequence of thermophilic cyanobacteria strain Synechococcus sp. PCC6715.</title>
        <authorList>
            <person name="Tang J."/>
            <person name="Daroch M."/>
            <person name="Liang Y."/>
            <person name="Jiang D."/>
            <person name="Shah M."/>
        </authorList>
    </citation>
    <scope>NUCLEOTIDE SEQUENCE [LARGE SCALE GENOMIC DNA]</scope>
    <source>
        <strain evidence="3 4">PCC 6715</strain>
    </source>
</reference>
<dbReference type="InterPro" id="IPR037914">
    <property type="entry name" value="SpoVT-AbrB_sf"/>
</dbReference>
<evidence type="ECO:0000256" key="1">
    <source>
        <dbReference type="PROSITE-ProRule" id="PRU01076"/>
    </source>
</evidence>